<accession>A0AAD7WKF9</accession>
<keyword evidence="6" id="KW-1185">Reference proteome</keyword>
<dbReference type="InterPro" id="IPR033116">
    <property type="entry name" value="TRYPSIN_SER"/>
</dbReference>
<feature type="domain" description="Peptidase S1" evidence="4">
    <location>
        <begin position="316"/>
        <end position="541"/>
    </location>
</feature>
<organism evidence="5 6">
    <name type="scientific">Aldrovandia affinis</name>
    <dbReference type="NCBI Taxonomy" id="143900"/>
    <lineage>
        <taxon>Eukaryota</taxon>
        <taxon>Metazoa</taxon>
        <taxon>Chordata</taxon>
        <taxon>Craniata</taxon>
        <taxon>Vertebrata</taxon>
        <taxon>Euteleostomi</taxon>
        <taxon>Actinopterygii</taxon>
        <taxon>Neopterygii</taxon>
        <taxon>Teleostei</taxon>
        <taxon>Notacanthiformes</taxon>
        <taxon>Halosauridae</taxon>
        <taxon>Aldrovandia</taxon>
    </lineage>
</organism>
<dbReference type="EMBL" id="JAINUG010000080">
    <property type="protein sequence ID" value="KAJ8399975.1"/>
    <property type="molecule type" value="Genomic_DNA"/>
</dbReference>
<proteinExistence type="predicted"/>
<evidence type="ECO:0000256" key="2">
    <source>
        <dbReference type="RuleBase" id="RU363034"/>
    </source>
</evidence>
<feature type="signal peptide" evidence="3">
    <location>
        <begin position="1"/>
        <end position="19"/>
    </location>
</feature>
<dbReference type="PRINTS" id="PR00722">
    <property type="entry name" value="CHYMOTRYPSIN"/>
</dbReference>
<dbReference type="InterPro" id="IPR009003">
    <property type="entry name" value="Peptidase_S1_PA"/>
</dbReference>
<protein>
    <recommendedName>
        <fullName evidence="4">Peptidase S1 domain-containing protein</fullName>
    </recommendedName>
</protein>
<dbReference type="CDD" id="cd00190">
    <property type="entry name" value="Tryp_SPc"/>
    <property type="match status" value="2"/>
</dbReference>
<dbReference type="PANTHER" id="PTHR24253">
    <property type="entry name" value="TRANSMEMBRANE PROTEASE SERINE"/>
    <property type="match status" value="1"/>
</dbReference>
<dbReference type="InterPro" id="IPR001254">
    <property type="entry name" value="Trypsin_dom"/>
</dbReference>
<dbReference type="PROSITE" id="PS50240">
    <property type="entry name" value="TRYPSIN_DOM"/>
    <property type="match status" value="2"/>
</dbReference>
<feature type="domain" description="Peptidase S1" evidence="4">
    <location>
        <begin position="36"/>
        <end position="269"/>
    </location>
</feature>
<name>A0AAD7WKF9_9TELE</name>
<dbReference type="PANTHER" id="PTHR24253:SF171">
    <property type="entry name" value="SERINE PROTEASE 56-LIKE"/>
    <property type="match status" value="1"/>
</dbReference>
<evidence type="ECO:0000313" key="5">
    <source>
        <dbReference type="EMBL" id="KAJ8399975.1"/>
    </source>
</evidence>
<reference evidence="5" key="1">
    <citation type="journal article" date="2023" name="Science">
        <title>Genome structures resolve the early diversification of teleost fishes.</title>
        <authorList>
            <person name="Parey E."/>
            <person name="Louis A."/>
            <person name="Montfort J."/>
            <person name="Bouchez O."/>
            <person name="Roques C."/>
            <person name="Iampietro C."/>
            <person name="Lluch J."/>
            <person name="Castinel A."/>
            <person name="Donnadieu C."/>
            <person name="Desvignes T."/>
            <person name="Floi Bucao C."/>
            <person name="Jouanno E."/>
            <person name="Wen M."/>
            <person name="Mejri S."/>
            <person name="Dirks R."/>
            <person name="Jansen H."/>
            <person name="Henkel C."/>
            <person name="Chen W.J."/>
            <person name="Zahm M."/>
            <person name="Cabau C."/>
            <person name="Klopp C."/>
            <person name="Thompson A.W."/>
            <person name="Robinson-Rechavi M."/>
            <person name="Braasch I."/>
            <person name="Lecointre G."/>
            <person name="Bobe J."/>
            <person name="Postlethwait J.H."/>
            <person name="Berthelot C."/>
            <person name="Roest Crollius H."/>
            <person name="Guiguen Y."/>
        </authorList>
    </citation>
    <scope>NUCLEOTIDE SEQUENCE</scope>
    <source>
        <strain evidence="5">NC1722</strain>
    </source>
</reference>
<dbReference type="FunFam" id="2.40.10.10:FF:000068">
    <property type="entry name" value="transmembrane protease serine 2"/>
    <property type="match status" value="1"/>
</dbReference>
<evidence type="ECO:0000256" key="1">
    <source>
        <dbReference type="ARBA" id="ARBA00023157"/>
    </source>
</evidence>
<dbReference type="SMART" id="SM00020">
    <property type="entry name" value="Tryp_SPc"/>
    <property type="match status" value="2"/>
</dbReference>
<evidence type="ECO:0000313" key="6">
    <source>
        <dbReference type="Proteomes" id="UP001221898"/>
    </source>
</evidence>
<gene>
    <name evidence="5" type="ORF">AAFF_G00407050</name>
</gene>
<dbReference type="InterPro" id="IPR001314">
    <property type="entry name" value="Peptidase_S1A"/>
</dbReference>
<dbReference type="AlphaFoldDB" id="A0AAD7WKF9"/>
<dbReference type="Pfam" id="PF00089">
    <property type="entry name" value="Trypsin"/>
    <property type="match status" value="2"/>
</dbReference>
<dbReference type="InterPro" id="IPR018114">
    <property type="entry name" value="TRYPSIN_HIS"/>
</dbReference>
<evidence type="ECO:0000259" key="4">
    <source>
        <dbReference type="PROSITE" id="PS50240"/>
    </source>
</evidence>
<dbReference type="PROSITE" id="PS00135">
    <property type="entry name" value="TRYPSIN_SER"/>
    <property type="match status" value="1"/>
</dbReference>
<keyword evidence="2" id="KW-0645">Protease</keyword>
<evidence type="ECO:0000256" key="3">
    <source>
        <dbReference type="SAM" id="SignalP"/>
    </source>
</evidence>
<keyword evidence="2" id="KW-0378">Hydrolase</keyword>
<keyword evidence="2" id="KW-0720">Serine protease</keyword>
<dbReference type="FunFam" id="2.40.10.10:FF:000057">
    <property type="entry name" value="Zgc:100868"/>
    <property type="match status" value="1"/>
</dbReference>
<feature type="chain" id="PRO_5042274403" description="Peptidase S1 domain-containing protein" evidence="3">
    <location>
        <begin position="20"/>
        <end position="593"/>
    </location>
</feature>
<sequence>MALWRGVYMLMVIIILVKASYSQLNVCGTPPLNTRIVGGQDAPEGYWPWQASLHRDGDHFCGGSLITEEWVMSAAHCFFSTNVAPWTIYLGRQSQQGSNPHEVSIGVIQIIIHPDYDSFSSDSDIALLRLASPVNFTDYIRPICLAASNSSFHKGTDSWITGWGDINEGVPLPFPQTLQEVEVPVVGNKECNCLYGVGSITNNMICAGLSTGGKDSCQGDSGGPMVSKQNSVWVQSGIVSFGIGCAQPEFPGVYTRVSRYETWINSQINTNQPGFVTFSSSGTDSDNSITCFGFSTPTQPPTPEPVVCGSAFLNTRLGGNSGLAEDGVWPWQASLHKDGAHVCGGTLITEEFIISAAECFSRTHLNASEWTVFLGRLKQNGSNPFEVSVDVSNITLSNLTGPNIAVLQLARKADLTNYIQPVCLDLDSGNIGTGTQSWVTGWGKGQGGVEQGLQERNTIVTDCGNISSIDNICTEALEIQQGDAGGPLVFKQGISWFQTGVITVDDDRNSTLGNVSMARASNIQIFTRISHFEDFLRETVGSFPPPATTTFTTATMATTTMVISGAPYPLSLSILLSFSPHLFSLFLLTDLIY</sequence>
<keyword evidence="3" id="KW-0732">Signal</keyword>
<dbReference type="GO" id="GO:0006508">
    <property type="term" value="P:proteolysis"/>
    <property type="evidence" value="ECO:0007669"/>
    <property type="project" value="UniProtKB-KW"/>
</dbReference>
<dbReference type="PROSITE" id="PS00134">
    <property type="entry name" value="TRYPSIN_HIS"/>
    <property type="match status" value="1"/>
</dbReference>
<dbReference type="SUPFAM" id="SSF50494">
    <property type="entry name" value="Trypsin-like serine proteases"/>
    <property type="match status" value="2"/>
</dbReference>
<comment type="caution">
    <text evidence="5">The sequence shown here is derived from an EMBL/GenBank/DDBJ whole genome shotgun (WGS) entry which is preliminary data.</text>
</comment>
<dbReference type="Proteomes" id="UP001221898">
    <property type="component" value="Unassembled WGS sequence"/>
</dbReference>
<dbReference type="GO" id="GO:0004252">
    <property type="term" value="F:serine-type endopeptidase activity"/>
    <property type="evidence" value="ECO:0007669"/>
    <property type="project" value="InterPro"/>
</dbReference>
<dbReference type="InterPro" id="IPR043504">
    <property type="entry name" value="Peptidase_S1_PA_chymotrypsin"/>
</dbReference>
<keyword evidence="1" id="KW-1015">Disulfide bond</keyword>
<dbReference type="Gene3D" id="2.40.10.10">
    <property type="entry name" value="Trypsin-like serine proteases"/>
    <property type="match status" value="2"/>
</dbReference>